<dbReference type="PANTHER" id="PTHR30137:SF6">
    <property type="entry name" value="LUCIFERASE-LIKE MONOOXYGENASE"/>
    <property type="match status" value="1"/>
</dbReference>
<organism evidence="4 5">
    <name type="scientific">Halarcobacter ebronensis</name>
    <dbReference type="NCBI Taxonomy" id="1462615"/>
    <lineage>
        <taxon>Bacteria</taxon>
        <taxon>Pseudomonadati</taxon>
        <taxon>Campylobacterota</taxon>
        <taxon>Epsilonproteobacteria</taxon>
        <taxon>Campylobacterales</taxon>
        <taxon>Arcobacteraceae</taxon>
        <taxon>Halarcobacter</taxon>
    </lineage>
</organism>
<accession>A0A4Q0YEX6</accession>
<evidence type="ECO:0000313" key="5">
    <source>
        <dbReference type="Proteomes" id="UP000290172"/>
    </source>
</evidence>
<proteinExistence type="predicted"/>
<dbReference type="GO" id="GO:0005829">
    <property type="term" value="C:cytosol"/>
    <property type="evidence" value="ECO:0007669"/>
    <property type="project" value="TreeGrafter"/>
</dbReference>
<comment type="caution">
    <text evidence="4">The sequence shown here is derived from an EMBL/GenBank/DDBJ whole genome shotgun (WGS) entry which is preliminary data.</text>
</comment>
<dbReference type="InterPro" id="IPR019949">
    <property type="entry name" value="CmoO-like"/>
</dbReference>
<dbReference type="Proteomes" id="UP000290172">
    <property type="component" value="Unassembled WGS sequence"/>
</dbReference>
<evidence type="ECO:0000259" key="3">
    <source>
        <dbReference type="Pfam" id="PF00296"/>
    </source>
</evidence>
<dbReference type="AlphaFoldDB" id="A0A4Q0YEX6"/>
<dbReference type="PANTHER" id="PTHR30137">
    <property type="entry name" value="LUCIFERASE-LIKE MONOOXYGENASE"/>
    <property type="match status" value="1"/>
</dbReference>
<comment type="similarity">
    <text evidence="1">To bacterial alkanal monooxygenase alpha and beta chains.</text>
</comment>
<dbReference type="RefSeq" id="WP_128979173.1">
    <property type="nucleotide sequence ID" value="NZ_PDKJ01000003.1"/>
</dbReference>
<dbReference type="InterPro" id="IPR036661">
    <property type="entry name" value="Luciferase-like_sf"/>
</dbReference>
<dbReference type="GO" id="GO:0016705">
    <property type="term" value="F:oxidoreductase activity, acting on paired donors, with incorporation or reduction of molecular oxygen"/>
    <property type="evidence" value="ECO:0007669"/>
    <property type="project" value="InterPro"/>
</dbReference>
<feature type="domain" description="Luciferase-like" evidence="3">
    <location>
        <begin position="23"/>
        <end position="303"/>
    </location>
</feature>
<dbReference type="InterPro" id="IPR011251">
    <property type="entry name" value="Luciferase-like_dom"/>
</dbReference>
<name>A0A4Q0YEX6_9BACT</name>
<protein>
    <recommendedName>
        <fullName evidence="2">Luciferase-like monooxygenase</fullName>
    </recommendedName>
</protein>
<evidence type="ECO:0000256" key="2">
    <source>
        <dbReference type="ARBA" id="ARBA00074555"/>
    </source>
</evidence>
<evidence type="ECO:0000256" key="1">
    <source>
        <dbReference type="ARBA" id="ARBA00007789"/>
    </source>
</evidence>
<dbReference type="FunFam" id="3.20.20.30:FF:000002">
    <property type="entry name" value="LLM class flavin-dependent oxidoreductase"/>
    <property type="match status" value="1"/>
</dbReference>
<dbReference type="Pfam" id="PF00296">
    <property type="entry name" value="Bac_luciferase"/>
    <property type="match status" value="1"/>
</dbReference>
<dbReference type="SUPFAM" id="SSF51679">
    <property type="entry name" value="Bacterial luciferase-like"/>
    <property type="match status" value="1"/>
</dbReference>
<gene>
    <name evidence="4" type="ORF">CRV08_03595</name>
</gene>
<dbReference type="InterPro" id="IPR050766">
    <property type="entry name" value="Bact_Lucif_Oxidored"/>
</dbReference>
<dbReference type="Gene3D" id="3.20.20.30">
    <property type="entry name" value="Luciferase-like domain"/>
    <property type="match status" value="1"/>
</dbReference>
<dbReference type="NCBIfam" id="TIGR03558">
    <property type="entry name" value="oxido_grp_1"/>
    <property type="match status" value="1"/>
</dbReference>
<evidence type="ECO:0000313" key="4">
    <source>
        <dbReference type="EMBL" id="RXJ69106.1"/>
    </source>
</evidence>
<dbReference type="EMBL" id="PDKJ01000003">
    <property type="protein sequence ID" value="RXJ69106.1"/>
    <property type="molecule type" value="Genomic_DNA"/>
</dbReference>
<sequence length="330" mass="37163">MKQSIPLSVLDLVPIAEGFSITQALENSTKLAQAVEAFGFSRYWIAEHHNFINIASAATSVILSHVGAKTSKIRIGSGGIMLPNHPPLVIAEQFGTLESLYPNRIDLGLGRAPGTDQRTAMALRRDKNDGSDFPQMLNYLQYYLSNEAGKNGIKAIPGYGLNIPIWLLGSSTFSANLAAQKGLPFAFASHFAPDAMYAAIREYRVNFKPSKQLQEPYIIICINAICANTQEEAEFLATTEYQKFLYLQRGDDRLLSKPTHDMDKLWEDWEEQAIKHKLRESIWGTPEYVKQKLESLVERTGANEIMINSWIHDPKIRIESYELISKVWQL</sequence>
<reference evidence="4 5" key="1">
    <citation type="submission" date="2017-10" db="EMBL/GenBank/DDBJ databases">
        <title>Genomics of the genus Arcobacter.</title>
        <authorList>
            <person name="Perez-Cataluna A."/>
            <person name="Figueras M.J."/>
        </authorList>
    </citation>
    <scope>NUCLEOTIDE SEQUENCE [LARGE SCALE GENOMIC DNA]</scope>
    <source>
        <strain evidence="4 5">CECT 8993</strain>
    </source>
</reference>